<feature type="compositionally biased region" description="Basic and acidic residues" evidence="1">
    <location>
        <begin position="629"/>
        <end position="651"/>
    </location>
</feature>
<accession>A0ABP9ZS75</accession>
<feature type="region of interest" description="Disordered" evidence="1">
    <location>
        <begin position="625"/>
        <end position="667"/>
    </location>
</feature>
<feature type="domain" description="TniQ" evidence="2">
    <location>
        <begin position="7"/>
        <end position="119"/>
    </location>
</feature>
<evidence type="ECO:0000256" key="1">
    <source>
        <dbReference type="SAM" id="MobiDB-lite"/>
    </source>
</evidence>
<dbReference type="EMBL" id="BAABWD010000003">
    <property type="protein sequence ID" value="GAA6132292.1"/>
    <property type="molecule type" value="Genomic_DNA"/>
</dbReference>
<reference evidence="3 4" key="1">
    <citation type="submission" date="2024-04" db="EMBL/GenBank/DDBJ databases">
        <title>Draft genome sequence of Halopseudomonas sabulinigri NBRC 116187.</title>
        <authorList>
            <person name="Miyakawa T."/>
            <person name="Kusuya Y."/>
            <person name="Miura T."/>
        </authorList>
    </citation>
    <scope>NUCLEOTIDE SEQUENCE [LARGE SCALE GENOMIC DNA]</scope>
    <source>
        <strain evidence="3 4">4NH20-0042</strain>
    </source>
</reference>
<gene>
    <name evidence="3" type="ORF">NBRC116187_26520</name>
</gene>
<name>A0ABP9ZS75_9GAMM</name>
<protein>
    <submittedName>
        <fullName evidence="3">TniQ family protein</fullName>
    </submittedName>
</protein>
<organism evidence="3 4">
    <name type="scientific">Halopseudomonas sabulinigri</name>
    <dbReference type="NCBI Taxonomy" id="472181"/>
    <lineage>
        <taxon>Bacteria</taxon>
        <taxon>Pseudomonadati</taxon>
        <taxon>Pseudomonadota</taxon>
        <taxon>Gammaproteobacteria</taxon>
        <taxon>Pseudomonadales</taxon>
        <taxon>Pseudomonadaceae</taxon>
        <taxon>Halopseudomonas</taxon>
    </lineage>
</organism>
<evidence type="ECO:0000259" key="2">
    <source>
        <dbReference type="Pfam" id="PF06527"/>
    </source>
</evidence>
<dbReference type="Pfam" id="PF06527">
    <property type="entry name" value="TniQ"/>
    <property type="match status" value="1"/>
</dbReference>
<sequence>MAFFQKVDPQLGESLNSVMMRKAELNGYNSAHALLHEAGMTMKVAYSMDETEQLKACFELDESAMSSYLSSQPQYRGEQAFLRKVLSPVCTACLVESNVAHQAWSHLLVTACPLHEIALLSECPQCTSAIGLNRPALSRCECGFDFRRATRKRASQFAVGISALIADVPSDSRAALPAELNQLGYEPLLPSFLVMLGRHQGRLSGAFRSRARVSSTLSFEDSAALVEGLDALLGVWPARFDETLTHQLCNGKGAGLPMRVGVWFRQLFTTYSGCNFDFVRDRFKGLVAEHFDGRLGMSARAMIFGANNPEALKWFSASEAARLLGVAPDILANLVIKGDVQGRVHREGNSRFVAVHRSTLDQLTHERACYLSATEARRRLAVSKMFFDRFIQAGGLRRYKQGERPVLVAGEFKVEEIEDVIASLAKRVRKKPRVTQPIGIQDVSAKHGISNSKIISVLQDILRGTLCPIAHVQSVPGLAGFQFDKAEIDQRVRNDDPDTPLSVKHLAQVSGWKASVIKKWIQGGHLVAIKEQHGKSQRDAVRLSALIDFLLTYTPTADLSKQLGTKTNYLLQSLRPGNVSCIVPPQEAGGTHRGLLLRTTDLVKASQRRPTLGDVAERWRQSCEAAPEEPLHPDRVIRSGDWGKNRSREPNNEQSLPQPQFGLKAANGDAEERFRAWELLPYAANS</sequence>
<dbReference type="InterPro" id="IPR009492">
    <property type="entry name" value="TniQ"/>
</dbReference>
<evidence type="ECO:0000313" key="4">
    <source>
        <dbReference type="Proteomes" id="UP001486808"/>
    </source>
</evidence>
<dbReference type="RefSeq" id="WP_353389050.1">
    <property type="nucleotide sequence ID" value="NZ_BAABWD010000003.1"/>
</dbReference>
<comment type="caution">
    <text evidence="3">The sequence shown here is derived from an EMBL/GenBank/DDBJ whole genome shotgun (WGS) entry which is preliminary data.</text>
</comment>
<dbReference type="Proteomes" id="UP001486808">
    <property type="component" value="Unassembled WGS sequence"/>
</dbReference>
<keyword evidence="4" id="KW-1185">Reference proteome</keyword>
<evidence type="ECO:0000313" key="3">
    <source>
        <dbReference type="EMBL" id="GAA6132292.1"/>
    </source>
</evidence>
<proteinExistence type="predicted"/>